<feature type="compositionally biased region" description="Polar residues" evidence="1">
    <location>
        <begin position="55"/>
        <end position="66"/>
    </location>
</feature>
<proteinExistence type="predicted"/>
<keyword evidence="2" id="KW-1185">Reference proteome</keyword>
<accession>A0A1I7X0R2</accession>
<dbReference type="AlphaFoldDB" id="A0A1I7X0R2"/>
<dbReference type="Proteomes" id="UP000095283">
    <property type="component" value="Unplaced"/>
</dbReference>
<dbReference type="WBParaSite" id="Hba_11146">
    <property type="protein sequence ID" value="Hba_11146"/>
    <property type="gene ID" value="Hba_11146"/>
</dbReference>
<evidence type="ECO:0000256" key="1">
    <source>
        <dbReference type="SAM" id="MobiDB-lite"/>
    </source>
</evidence>
<reference evidence="3" key="1">
    <citation type="submission" date="2016-11" db="UniProtKB">
        <authorList>
            <consortium name="WormBaseParasite"/>
        </authorList>
    </citation>
    <scope>IDENTIFICATION</scope>
</reference>
<protein>
    <submittedName>
        <fullName evidence="3">Uncharacterized protein</fullName>
    </submittedName>
</protein>
<sequence length="76" mass="8456">MSSLFQEELANLNLQKYRQIQHQLEDAEERADVAENSLSKMRAKSRSSASVAPSGLQTSQSATVMRSPSRARANDF</sequence>
<organism evidence="2 3">
    <name type="scientific">Heterorhabditis bacteriophora</name>
    <name type="common">Entomopathogenic nematode worm</name>
    <dbReference type="NCBI Taxonomy" id="37862"/>
    <lineage>
        <taxon>Eukaryota</taxon>
        <taxon>Metazoa</taxon>
        <taxon>Ecdysozoa</taxon>
        <taxon>Nematoda</taxon>
        <taxon>Chromadorea</taxon>
        <taxon>Rhabditida</taxon>
        <taxon>Rhabditina</taxon>
        <taxon>Rhabditomorpha</taxon>
        <taxon>Strongyloidea</taxon>
        <taxon>Heterorhabditidae</taxon>
        <taxon>Heterorhabditis</taxon>
    </lineage>
</organism>
<evidence type="ECO:0000313" key="3">
    <source>
        <dbReference type="WBParaSite" id="Hba_11146"/>
    </source>
</evidence>
<name>A0A1I7X0R2_HETBA</name>
<feature type="region of interest" description="Disordered" evidence="1">
    <location>
        <begin position="31"/>
        <end position="76"/>
    </location>
</feature>
<evidence type="ECO:0000313" key="2">
    <source>
        <dbReference type="Proteomes" id="UP000095283"/>
    </source>
</evidence>